<organism evidence="1 2">
    <name type="scientific">Flavobacterium chungnamense</name>
    <dbReference type="NCBI Taxonomy" id="706182"/>
    <lineage>
        <taxon>Bacteria</taxon>
        <taxon>Pseudomonadati</taxon>
        <taxon>Bacteroidota</taxon>
        <taxon>Flavobacteriia</taxon>
        <taxon>Flavobacteriales</taxon>
        <taxon>Flavobacteriaceae</taxon>
        <taxon>Flavobacterium</taxon>
    </lineage>
</organism>
<name>A0ABP7UQ50_9FLAO</name>
<accession>A0ABP7UQ50</accession>
<protein>
    <submittedName>
        <fullName evidence="1">Uncharacterized protein</fullName>
    </submittedName>
</protein>
<dbReference type="Proteomes" id="UP001500426">
    <property type="component" value="Unassembled WGS sequence"/>
</dbReference>
<evidence type="ECO:0000313" key="2">
    <source>
        <dbReference type="Proteomes" id="UP001500426"/>
    </source>
</evidence>
<gene>
    <name evidence="1" type="ORF">GCM10022388_13490</name>
</gene>
<sequence length="211" mass="24759">MIKYLFIFFSTFTLFSQTNNQKEVTGLIIDPTIKQEVENHIKESDDFGKMNSVMQVYENSILGEFFENDTLYISNDDITKKQLFKSFYYWKDGKLGIDGAFGLFGGIGFNINFNNNHAEVFHMLSSDDFPSYAYNEKDTLIYRLEVPCTETKIILSELPDKEKKQLIYGYVEFNSNTYYSTSGSLDKGKKPPKKRYRNNMKIYFRCKYLEL</sequence>
<dbReference type="RefSeq" id="WP_345092570.1">
    <property type="nucleotide sequence ID" value="NZ_BAABCS010000014.1"/>
</dbReference>
<evidence type="ECO:0000313" key="1">
    <source>
        <dbReference type="EMBL" id="GAA4049006.1"/>
    </source>
</evidence>
<keyword evidence="2" id="KW-1185">Reference proteome</keyword>
<proteinExistence type="predicted"/>
<dbReference type="EMBL" id="BAABCS010000014">
    <property type="protein sequence ID" value="GAA4049006.1"/>
    <property type="molecule type" value="Genomic_DNA"/>
</dbReference>
<comment type="caution">
    <text evidence="1">The sequence shown here is derived from an EMBL/GenBank/DDBJ whole genome shotgun (WGS) entry which is preliminary data.</text>
</comment>
<reference evidence="2" key="1">
    <citation type="journal article" date="2019" name="Int. J. Syst. Evol. Microbiol.">
        <title>The Global Catalogue of Microorganisms (GCM) 10K type strain sequencing project: providing services to taxonomists for standard genome sequencing and annotation.</title>
        <authorList>
            <consortium name="The Broad Institute Genomics Platform"/>
            <consortium name="The Broad Institute Genome Sequencing Center for Infectious Disease"/>
            <person name="Wu L."/>
            <person name="Ma J."/>
        </authorList>
    </citation>
    <scope>NUCLEOTIDE SEQUENCE [LARGE SCALE GENOMIC DNA]</scope>
    <source>
        <strain evidence="2">JCM 17068</strain>
    </source>
</reference>